<accession>A0A0U1KTF9</accession>
<proteinExistence type="inferred from homology"/>
<evidence type="ECO:0000313" key="5">
    <source>
        <dbReference type="Proteomes" id="UP000049855"/>
    </source>
</evidence>
<dbReference type="InterPro" id="IPR002168">
    <property type="entry name" value="Lipase_GDXG_HIS_AS"/>
</dbReference>
<dbReference type="Pfam" id="PF07859">
    <property type="entry name" value="Abhydrolase_3"/>
    <property type="match status" value="1"/>
</dbReference>
<keyword evidence="5" id="KW-1185">Reference proteome</keyword>
<comment type="similarity">
    <text evidence="1">Belongs to the 'GDXG' lipolytic enzyme family.</text>
</comment>
<feature type="domain" description="Alpha/beta hydrolase fold-3" evidence="3">
    <location>
        <begin position="69"/>
        <end position="271"/>
    </location>
</feature>
<evidence type="ECO:0000259" key="3">
    <source>
        <dbReference type="Pfam" id="PF07859"/>
    </source>
</evidence>
<dbReference type="InterPro" id="IPR013094">
    <property type="entry name" value="AB_hydrolase_3"/>
</dbReference>
<dbReference type="Proteomes" id="UP000049855">
    <property type="component" value="Unassembled WGS sequence"/>
</dbReference>
<dbReference type="PANTHER" id="PTHR48081">
    <property type="entry name" value="AB HYDROLASE SUPERFAMILY PROTEIN C4A8.06C"/>
    <property type="match status" value="1"/>
</dbReference>
<dbReference type="InterPro" id="IPR050300">
    <property type="entry name" value="GDXG_lipolytic_enzyme"/>
</dbReference>
<dbReference type="EMBL" id="CTRP01000003">
    <property type="protein sequence ID" value="CQR70677.1"/>
    <property type="molecule type" value="Genomic_DNA"/>
</dbReference>
<dbReference type="RefSeq" id="WP_021169402.1">
    <property type="nucleotide sequence ID" value="NZ_CTRP01000003.1"/>
</dbReference>
<dbReference type="AlphaFoldDB" id="A0A0U1KTF9"/>
<dbReference type="PROSITE" id="PS01173">
    <property type="entry name" value="LIPASE_GDXG_HIS"/>
    <property type="match status" value="1"/>
</dbReference>
<gene>
    <name evidence="4" type="ORF">SpAn4DRAFT_1655</name>
</gene>
<sequence>MSKVREIMADFYKKMDPKNTLEQSRQVFAEIGRQEQLPEGTTVEKILVANLPAEWVKAANVAPENEQVILYFHGGAFTLGSCDTHRRLAALISEASGVQVLVIEYRLAPEHKYPAANDDCLAAYRWLIEKGISAGNIIIGGDSSGGTLTLMTLLSLRDAGDPLPKAAFFLSPLLDMIYFDGESYISRAGLDVSTLEAAKSVTGFYVDAALKPLPPILSPLNQDLRGLPNLFVQIGDHEVLLSDCTRLAERGKAAGVNVTLDIWDEMCHGFQFLSAFVPEVKPAIDNVGQFVKKQFNEVVSAKHI</sequence>
<evidence type="ECO:0000313" key="4">
    <source>
        <dbReference type="EMBL" id="CQR70677.1"/>
    </source>
</evidence>
<evidence type="ECO:0000256" key="2">
    <source>
        <dbReference type="ARBA" id="ARBA00022801"/>
    </source>
</evidence>
<dbReference type="SUPFAM" id="SSF53474">
    <property type="entry name" value="alpha/beta-Hydrolases"/>
    <property type="match status" value="1"/>
</dbReference>
<evidence type="ECO:0000256" key="1">
    <source>
        <dbReference type="ARBA" id="ARBA00010515"/>
    </source>
</evidence>
<dbReference type="GO" id="GO:0016787">
    <property type="term" value="F:hydrolase activity"/>
    <property type="evidence" value="ECO:0007669"/>
    <property type="project" value="UniProtKB-KW"/>
</dbReference>
<dbReference type="InterPro" id="IPR029058">
    <property type="entry name" value="AB_hydrolase_fold"/>
</dbReference>
<protein>
    <submittedName>
        <fullName evidence="4">Lipase/esterase</fullName>
    </submittedName>
</protein>
<name>A0A0U1KTF9_9FIRM</name>
<reference evidence="5" key="1">
    <citation type="submission" date="2015-03" db="EMBL/GenBank/DDBJ databases">
        <authorList>
            <person name="Nijsse Bart"/>
        </authorList>
    </citation>
    <scope>NUCLEOTIDE SEQUENCE [LARGE SCALE GENOMIC DNA]</scope>
</reference>
<dbReference type="Gene3D" id="3.40.50.1820">
    <property type="entry name" value="alpha/beta hydrolase"/>
    <property type="match status" value="1"/>
</dbReference>
<keyword evidence="2" id="KW-0378">Hydrolase</keyword>
<organism evidence="4 5">
    <name type="scientific">Sporomusa ovata</name>
    <dbReference type="NCBI Taxonomy" id="2378"/>
    <lineage>
        <taxon>Bacteria</taxon>
        <taxon>Bacillati</taxon>
        <taxon>Bacillota</taxon>
        <taxon>Negativicutes</taxon>
        <taxon>Selenomonadales</taxon>
        <taxon>Sporomusaceae</taxon>
        <taxon>Sporomusa</taxon>
    </lineage>
</organism>
<dbReference type="PANTHER" id="PTHR48081:SF8">
    <property type="entry name" value="ALPHA_BETA HYDROLASE FOLD-3 DOMAIN-CONTAINING PROTEIN-RELATED"/>
    <property type="match status" value="1"/>
</dbReference>